<dbReference type="InterPro" id="IPR015000">
    <property type="entry name" value="EipB-like"/>
</dbReference>
<evidence type="ECO:0000256" key="1">
    <source>
        <dbReference type="SAM" id="SignalP"/>
    </source>
</evidence>
<sequence length="284" mass="30551">MLLRTRSALRTTCFQVVVMIAGTVPALASVDMDLVPHRAVYDMALGDADEAAGVVGVSGLIVYDFSGSACEGYSTSFRFVTEFQAPDGGSQVTDLRNSSYEGGSGESFQFLSKTYVGEKLVESVRGSAKQDGAVKAVSLKEPEERDFEIDPKALFPTMHMKGIIEAAKAGKSFMTSDVFDGSETGDKVYATTTVIGAGHKEPVPESDAPDAGKLALPPMNYWPVTVAYFDPAVSGEGEEMPLYQMSFLLYENGISRKISLNYGNFTINGAMREIELHEAEPCAK</sequence>
<evidence type="ECO:0000313" key="3">
    <source>
        <dbReference type="Proteomes" id="UP001385499"/>
    </source>
</evidence>
<dbReference type="RefSeq" id="WP_340277055.1">
    <property type="nucleotide sequence ID" value="NZ_JBAKIA010000019.1"/>
</dbReference>
<evidence type="ECO:0000313" key="2">
    <source>
        <dbReference type="EMBL" id="MEJ8476484.1"/>
    </source>
</evidence>
<proteinExistence type="predicted"/>
<reference evidence="2 3" key="1">
    <citation type="submission" date="2024-02" db="EMBL/GenBank/DDBJ databases">
        <title>Roseibium algae sp. nov., isolated from marine alga (Grateloupia sp.), showing potential in myo-inositol conversion.</title>
        <authorList>
            <person name="Wang Y."/>
        </authorList>
    </citation>
    <scope>NUCLEOTIDE SEQUENCE [LARGE SCALE GENOMIC DNA]</scope>
    <source>
        <strain evidence="2 3">H3510</strain>
    </source>
</reference>
<dbReference type="EMBL" id="JBAKIA010000019">
    <property type="protein sequence ID" value="MEJ8476484.1"/>
    <property type="molecule type" value="Genomic_DNA"/>
</dbReference>
<keyword evidence="1" id="KW-0732">Signal</keyword>
<comment type="caution">
    <text evidence="2">The sequence shown here is derived from an EMBL/GenBank/DDBJ whole genome shotgun (WGS) entry which is preliminary data.</text>
</comment>
<keyword evidence="3" id="KW-1185">Reference proteome</keyword>
<gene>
    <name evidence="2" type="ORF">V6575_20525</name>
</gene>
<accession>A0ABU8TQP2</accession>
<dbReference type="Pfam" id="PF08904">
    <property type="entry name" value="EipB_like"/>
    <property type="match status" value="1"/>
</dbReference>
<name>A0ABU8TQP2_9HYPH</name>
<organism evidence="2 3">
    <name type="scientific">Roseibium algae</name>
    <dbReference type="NCBI Taxonomy" id="3123038"/>
    <lineage>
        <taxon>Bacteria</taxon>
        <taxon>Pseudomonadati</taxon>
        <taxon>Pseudomonadota</taxon>
        <taxon>Alphaproteobacteria</taxon>
        <taxon>Hyphomicrobiales</taxon>
        <taxon>Stappiaceae</taxon>
        <taxon>Roseibium</taxon>
    </lineage>
</organism>
<feature type="chain" id="PRO_5047377904" evidence="1">
    <location>
        <begin position="29"/>
        <end position="284"/>
    </location>
</feature>
<dbReference type="Proteomes" id="UP001385499">
    <property type="component" value="Unassembled WGS sequence"/>
</dbReference>
<feature type="signal peptide" evidence="1">
    <location>
        <begin position="1"/>
        <end position="28"/>
    </location>
</feature>
<protein>
    <submittedName>
        <fullName evidence="2">Cell envelope integrity EipB family protein</fullName>
    </submittedName>
</protein>